<proteinExistence type="predicted"/>
<keyword evidence="2" id="KW-1185">Reference proteome</keyword>
<keyword evidence="1" id="KW-0808">Transferase</keyword>
<organism evidence="1 2">
    <name type="scientific">Halosquirtibacter laminarini</name>
    <dbReference type="NCBI Taxonomy" id="3374600"/>
    <lineage>
        <taxon>Bacteria</taxon>
        <taxon>Pseudomonadati</taxon>
        <taxon>Bacteroidota</taxon>
        <taxon>Bacteroidia</taxon>
        <taxon>Marinilabiliales</taxon>
        <taxon>Prolixibacteraceae</taxon>
        <taxon>Halosquirtibacter</taxon>
    </lineage>
</organism>
<evidence type="ECO:0000313" key="2">
    <source>
        <dbReference type="Proteomes" id="UP000826212"/>
    </source>
</evidence>
<dbReference type="Proteomes" id="UP000826212">
    <property type="component" value="Chromosome"/>
</dbReference>
<protein>
    <submittedName>
        <fullName evidence="1">Histidine kinase</fullName>
    </submittedName>
</protein>
<accession>A0AC61NHN9</accession>
<gene>
    <name evidence="1" type="ORF">K4L44_04980</name>
</gene>
<evidence type="ECO:0000313" key="1">
    <source>
        <dbReference type="EMBL" id="QZE15190.1"/>
    </source>
</evidence>
<keyword evidence="1" id="KW-0418">Kinase</keyword>
<dbReference type="EMBL" id="CP081303">
    <property type="protein sequence ID" value="QZE15190.1"/>
    <property type="molecule type" value="Genomic_DNA"/>
</dbReference>
<sequence>MKRVLLVLLFCLKCFVGSSHGFSDEMYHRIFHEISSNNPQESSFKQLDSLLLTSSLNNFDRARIYNLKGLYHDLLHEPKVAVDQFNRSLKLLGDNDSWRCKVALNLSVTYVADHQFTKAATFLMQVEKRAEEMQDIALQTKVKEYYANLYFRQGDIKKALSQLERVVHSYESMKDTVKMSRLYNNLAVLYRNNSFYQQAIKFNMKSLELSSTKGDRLSVSQSYNNIGLNYEDLYYESNNMDYLQQAVDFYKEATKIKRAFPKVWNSALSNLIRVCRLMEDYEDSDRYFEELSESKRGSYMEVERVLREKMLFDLNCGHSIDAYRSLFRLDSIQRLIRDQQTADFEQMLKNQRDLFVSKKKEKEKALALTKEHNLRLMAENRHNRLKILFLLILIVLLVGGLLFVHYHKSIMHKKEQEKKDLKLTILRSQMNPHFIFNVLTAIQNSLLDDDPLRSAGYIARFSNLIRKNFDFTDKESISLSDDLDALVNYIETQKIRFGDLFDYHIHVGDEVKSDSVMVPPMLLQPLVENAIEHGLKKRKEKGLLRVEVDKKGSKLLFVVVDNGIGYRPSSSDGKKHALDVLKSRLTLPGYGDEKSFYIGLGEAGIGTEIRFLLTLNSDV</sequence>
<name>A0AC61NHN9_9BACT</name>
<reference evidence="1" key="1">
    <citation type="submission" date="2021-08" db="EMBL/GenBank/DDBJ databases">
        <title>Novel anaerobic bacterium isolated from sea squirt in East Sea, Republic of Korea.</title>
        <authorList>
            <person name="Nguyen T.H."/>
            <person name="Li Z."/>
            <person name="Lee Y.-J."/>
            <person name="Ko J."/>
            <person name="Kim S.-G."/>
        </authorList>
    </citation>
    <scope>NUCLEOTIDE SEQUENCE</scope>
    <source>
        <strain evidence="1">KCTC 25031</strain>
    </source>
</reference>